<dbReference type="Gene3D" id="3.60.10.10">
    <property type="entry name" value="Endonuclease/exonuclease/phosphatase"/>
    <property type="match status" value="1"/>
</dbReference>
<dbReference type="AlphaFoldDB" id="A0AAV1M5Q8"/>
<evidence type="ECO:0000313" key="3">
    <source>
        <dbReference type="Proteomes" id="UP001314205"/>
    </source>
</evidence>
<feature type="domain" description="Reverse transcriptase" evidence="1">
    <location>
        <begin position="529"/>
        <end position="812"/>
    </location>
</feature>
<dbReference type="EMBL" id="CAVLGL010000137">
    <property type="protein sequence ID" value="CAK1601972.1"/>
    <property type="molecule type" value="Genomic_DNA"/>
</dbReference>
<dbReference type="InterPro" id="IPR000477">
    <property type="entry name" value="RT_dom"/>
</dbReference>
<dbReference type="InterPro" id="IPR043502">
    <property type="entry name" value="DNA/RNA_pol_sf"/>
</dbReference>
<dbReference type="SUPFAM" id="SSF56219">
    <property type="entry name" value="DNase I-like"/>
    <property type="match status" value="1"/>
</dbReference>
<comment type="caution">
    <text evidence="2">The sequence shown here is derived from an EMBL/GenBank/DDBJ whole genome shotgun (WGS) entry which is preliminary data.</text>
</comment>
<accession>A0AAV1M5Q8</accession>
<gene>
    <name evidence="2" type="ORF">PARMNEM_LOCUS20529</name>
</gene>
<keyword evidence="3" id="KW-1185">Reference proteome</keyword>
<evidence type="ECO:0000313" key="2">
    <source>
        <dbReference type="EMBL" id="CAK1601972.1"/>
    </source>
</evidence>
<name>A0AAV1M5Q8_9NEOP</name>
<dbReference type="CDD" id="cd01650">
    <property type="entry name" value="RT_nLTR_like"/>
    <property type="match status" value="1"/>
</dbReference>
<sequence length="1007" mass="114863">MSLLPSVATTIQLLLQTIMDSFMKTIEDLDETEIAKSVVCNIEDLPKVMQPIPNSNFTILTQNIRSIYHNINDLLINMSQLPFETDVIILTECRLNVNKEIPTLDNYKPYKINRQLNQNDGVVAYIKKDLKVQKVSELKLTHASGLQIVTSDFIILGIYRSPSVANADLFIDSINTHLETIASHKNIVLTGDINLNLITKPTEPAYQHSNRQKYLDILSSHGLLSGHCLPTRQDNCLDHVFLKFDKHTNSALVAVLNTSITDHAMVLLSINKSYKLINKFPKTECTIDYKSAHLTLVNTDISHFKTCYDSNILADILIDTIKAAIDANTKVKLVKNSKRILKPWITTGALRCIRLRNSMQLKAKQEPANEVLKITFKRFRNFCTNLIRKLKRQYYKNEIELSCKNPKLLWSKINEITQFKSTKTSNVSLLDLSPDPLESVNIVNKFFVNIGKSLAEDITNNPLLQHDNSLEIKSSLNSFVLLDSDPHEVSDILMSLDSRSAPGWDGIPTLFLQRCKDFVAPLISQLANLCFKTGKFPRALKRSLVTPVFKNGERGDVNNYRPISVLPCISKILEKLLNKRLLSYLHHNKILSNSQYGFRQGLSTQDAISDLTKMIIEKVDRGEKCLAIFLDLKKAFDTVSVPRLVLKLESIGIRSTALALFKDYLLERKQMVKIGTSVSQEECISYGVPQGSVLGPTLFLIYINQLCNLRNCGGQIFSYADDTAVVFSGSSWEIVQNVSEKGLAVIANWLSINLLTLNAIKTKYMCFSLDQRTQPDDKFRLKVHTCASLNNHSCLCPSIEKVSCIKYLGIMVDQRLSWHTQLEAIIGRIRKLIWIFKNLRYIMSSTLLSKIYIVLAQSILTYCIPVWGGATKTKFLHLERSQRSLLKVMYFKPYRYSTHELYKMCGLLSIRKLYILKLLLHLHQKLPFDPNKVNVNKRRMEKVAPSRAVRTAFARRQLTSRSAYLYNTLNRKLNIYPEKLYECKRILTNFLSDLSYDETEKLIDKIV</sequence>
<dbReference type="PROSITE" id="PS50878">
    <property type="entry name" value="RT_POL"/>
    <property type="match status" value="1"/>
</dbReference>
<dbReference type="SUPFAM" id="SSF56672">
    <property type="entry name" value="DNA/RNA polymerases"/>
    <property type="match status" value="1"/>
</dbReference>
<organism evidence="2 3">
    <name type="scientific">Parnassius mnemosyne</name>
    <name type="common">clouded apollo</name>
    <dbReference type="NCBI Taxonomy" id="213953"/>
    <lineage>
        <taxon>Eukaryota</taxon>
        <taxon>Metazoa</taxon>
        <taxon>Ecdysozoa</taxon>
        <taxon>Arthropoda</taxon>
        <taxon>Hexapoda</taxon>
        <taxon>Insecta</taxon>
        <taxon>Pterygota</taxon>
        <taxon>Neoptera</taxon>
        <taxon>Endopterygota</taxon>
        <taxon>Lepidoptera</taxon>
        <taxon>Glossata</taxon>
        <taxon>Ditrysia</taxon>
        <taxon>Papilionoidea</taxon>
        <taxon>Papilionidae</taxon>
        <taxon>Parnassiinae</taxon>
        <taxon>Parnassini</taxon>
        <taxon>Parnassius</taxon>
        <taxon>Driopa</taxon>
    </lineage>
</organism>
<dbReference type="Pfam" id="PF00078">
    <property type="entry name" value="RVT_1"/>
    <property type="match status" value="1"/>
</dbReference>
<dbReference type="PANTHER" id="PTHR33332">
    <property type="entry name" value="REVERSE TRANSCRIPTASE DOMAIN-CONTAINING PROTEIN"/>
    <property type="match status" value="1"/>
</dbReference>
<dbReference type="InterPro" id="IPR036691">
    <property type="entry name" value="Endo/exonu/phosph_ase_sf"/>
</dbReference>
<reference evidence="2 3" key="1">
    <citation type="submission" date="2023-11" db="EMBL/GenBank/DDBJ databases">
        <authorList>
            <person name="Hedman E."/>
            <person name="Englund M."/>
            <person name="Stromberg M."/>
            <person name="Nyberg Akerstrom W."/>
            <person name="Nylinder S."/>
            <person name="Jareborg N."/>
            <person name="Kallberg Y."/>
            <person name="Kronander E."/>
        </authorList>
    </citation>
    <scope>NUCLEOTIDE SEQUENCE [LARGE SCALE GENOMIC DNA]</scope>
</reference>
<proteinExistence type="predicted"/>
<dbReference type="Proteomes" id="UP001314205">
    <property type="component" value="Unassembled WGS sequence"/>
</dbReference>
<protein>
    <recommendedName>
        <fullName evidence="1">Reverse transcriptase domain-containing protein</fullName>
    </recommendedName>
</protein>
<evidence type="ECO:0000259" key="1">
    <source>
        <dbReference type="PROSITE" id="PS50878"/>
    </source>
</evidence>
<dbReference type="GO" id="GO:0071897">
    <property type="term" value="P:DNA biosynthetic process"/>
    <property type="evidence" value="ECO:0007669"/>
    <property type="project" value="UniProtKB-ARBA"/>
</dbReference>